<dbReference type="AlphaFoldDB" id="A0A9P7F7M0"/>
<organism evidence="1 2">
    <name type="scientific">Suillus discolor</name>
    <dbReference type="NCBI Taxonomy" id="1912936"/>
    <lineage>
        <taxon>Eukaryota</taxon>
        <taxon>Fungi</taxon>
        <taxon>Dikarya</taxon>
        <taxon>Basidiomycota</taxon>
        <taxon>Agaricomycotina</taxon>
        <taxon>Agaricomycetes</taxon>
        <taxon>Agaricomycetidae</taxon>
        <taxon>Boletales</taxon>
        <taxon>Suillineae</taxon>
        <taxon>Suillaceae</taxon>
        <taxon>Suillus</taxon>
    </lineage>
</organism>
<dbReference type="RefSeq" id="XP_041293691.1">
    <property type="nucleotide sequence ID" value="XM_041428291.1"/>
</dbReference>
<comment type="caution">
    <text evidence="1">The sequence shown here is derived from an EMBL/GenBank/DDBJ whole genome shotgun (WGS) entry which is preliminary data.</text>
</comment>
<name>A0A9P7F7M0_9AGAM</name>
<keyword evidence="2" id="KW-1185">Reference proteome</keyword>
<gene>
    <name evidence="1" type="ORF">F5147DRAFT_150625</name>
</gene>
<protein>
    <submittedName>
        <fullName evidence="1">Uncharacterized protein</fullName>
    </submittedName>
</protein>
<dbReference type="OrthoDB" id="2689976at2759"/>
<evidence type="ECO:0000313" key="2">
    <source>
        <dbReference type="Proteomes" id="UP000823399"/>
    </source>
</evidence>
<dbReference type="EMBL" id="JABBWM010000023">
    <property type="protein sequence ID" value="KAG2109746.1"/>
    <property type="molecule type" value="Genomic_DNA"/>
</dbReference>
<dbReference type="Proteomes" id="UP000823399">
    <property type="component" value="Unassembled WGS sequence"/>
</dbReference>
<dbReference type="GeneID" id="64690550"/>
<sequence>MHHEWTSSLTRIPVIKVYGIYRHSELGRIWNALGNHLARRGAEYRRRCIFRTKPTNNIILPASFPPTEPQPEIPASPLDLGAKDMEHLHSLLVLEKYVTFSQAFLHISLQTTMYTTSSCSLFKNKRSSNALRHAMC</sequence>
<accession>A0A9P7F7M0</accession>
<reference evidence="1" key="1">
    <citation type="journal article" date="2020" name="New Phytol.">
        <title>Comparative genomics reveals dynamic genome evolution in host specialist ectomycorrhizal fungi.</title>
        <authorList>
            <person name="Lofgren L.A."/>
            <person name="Nguyen N.H."/>
            <person name="Vilgalys R."/>
            <person name="Ruytinx J."/>
            <person name="Liao H.L."/>
            <person name="Branco S."/>
            <person name="Kuo A."/>
            <person name="LaButti K."/>
            <person name="Lipzen A."/>
            <person name="Andreopoulos W."/>
            <person name="Pangilinan J."/>
            <person name="Riley R."/>
            <person name="Hundley H."/>
            <person name="Na H."/>
            <person name="Barry K."/>
            <person name="Grigoriev I.V."/>
            <person name="Stajich J.E."/>
            <person name="Kennedy P.G."/>
        </authorList>
    </citation>
    <scope>NUCLEOTIDE SEQUENCE</scope>
    <source>
        <strain evidence="1">FC423</strain>
    </source>
</reference>
<proteinExistence type="predicted"/>
<evidence type="ECO:0000313" key="1">
    <source>
        <dbReference type="EMBL" id="KAG2109746.1"/>
    </source>
</evidence>